<feature type="domain" description="UBC core" evidence="5">
    <location>
        <begin position="446"/>
        <end position="610"/>
    </location>
</feature>
<evidence type="ECO:0000256" key="2">
    <source>
        <dbReference type="ARBA" id="ARBA00022786"/>
    </source>
</evidence>
<sequence>MESEDIQPASENPSEAKQQENSSQQENKIDLFTESLKGKQVIFIDALRDASTYYEQPSDITPTLTARLNKEIKALTRGLPCDKSYSAFIGFDSSDMGIMTAAISGSEGTPYAHGLFFLDIYCDCAYPDSPPQFTLITTGGGEAYFGPNLYSSGYVCLSIINTWSGDPEEMWSRDKNILQVILSIQALVMDNDIIQKEPGWEGTDTDDPDNIAYQNAVKYLNIRWAMLENLRNPPMGFAEIIDLYFRHKRDYILNEINGWLIKAKNEADNYQSQGMAMVANPKVLERMQKEGTYKVLSSIVNELVTEFESRYGPSDVKLDLYEENSVATESCVAGIAEEKQVLAVAKVIEHCEEEIENAGENLEQYFEEEKWEDPDQFSEYDEDGVIIPNLENVPNLFREPSASDPEAPDSTNLYFQHLGNLRLQLLDISEGFFNDFGYNSSSIDESGLARINKEIKALSRSLPCEAQGSVFVAINSSNLSMIKVLISGPEDSPYEHGLFLFDIKLPQNYPNSPPEMTIKTTGDGNLRFNPNLYNTGFVCLSIINTWGGNPEEMWNPSYSTLLQVFLSIQALVMNSDVLQKEPGCEGFLTDDQDNMEYRAIVMYGNIKHAMIDMMRNPPQEFKEIVLKHFAIKKEKILESVIAWKEMAAKVSVPFQNSIVLSHNYNTAEVFRNEGILNCYEREIEELKKELDKLPGI</sequence>
<comment type="caution">
    <text evidence="6">The sequence shown here is derived from an EMBL/GenBank/DDBJ whole genome shotgun (WGS) entry which is preliminary data.</text>
</comment>
<feature type="compositionally biased region" description="Polar residues" evidence="4">
    <location>
        <begin position="9"/>
        <end position="25"/>
    </location>
</feature>
<dbReference type="InterPro" id="IPR000608">
    <property type="entry name" value="UBC"/>
</dbReference>
<evidence type="ECO:0000259" key="5">
    <source>
        <dbReference type="PROSITE" id="PS50127"/>
    </source>
</evidence>
<feature type="coiled-coil region" evidence="3">
    <location>
        <begin position="669"/>
        <end position="696"/>
    </location>
</feature>
<dbReference type="PROSITE" id="PS50127">
    <property type="entry name" value="UBC_2"/>
    <property type="match status" value="2"/>
</dbReference>
<keyword evidence="3" id="KW-0175">Coiled coil</keyword>
<keyword evidence="1" id="KW-0808">Transferase</keyword>
<dbReference type="AlphaFoldDB" id="A0AAU9IUZ1"/>
<dbReference type="PANTHER" id="PTHR46116:SF39">
    <property type="entry name" value="BACULOVIRAL IAP REPEAT-CONTAINING PROTEIN 6"/>
    <property type="match status" value="1"/>
</dbReference>
<dbReference type="InterPro" id="IPR016135">
    <property type="entry name" value="UBQ-conjugating_enzyme/RWD"/>
</dbReference>
<dbReference type="PANTHER" id="PTHR46116">
    <property type="entry name" value="(E3-INDEPENDENT) E2 UBIQUITIN-CONJUGATING ENZYME"/>
    <property type="match status" value="1"/>
</dbReference>
<evidence type="ECO:0000256" key="1">
    <source>
        <dbReference type="ARBA" id="ARBA00022679"/>
    </source>
</evidence>
<evidence type="ECO:0000313" key="6">
    <source>
        <dbReference type="EMBL" id="CAG9313315.1"/>
    </source>
</evidence>
<gene>
    <name evidence="6" type="ORF">BSTOLATCC_MIC8588</name>
</gene>
<evidence type="ECO:0000256" key="3">
    <source>
        <dbReference type="SAM" id="Coils"/>
    </source>
</evidence>
<dbReference type="SMART" id="SM00212">
    <property type="entry name" value="UBCc"/>
    <property type="match status" value="2"/>
</dbReference>
<accession>A0AAU9IUZ1</accession>
<dbReference type="Proteomes" id="UP001162131">
    <property type="component" value="Unassembled WGS sequence"/>
</dbReference>
<feature type="domain" description="UBC core" evidence="5">
    <location>
        <begin position="63"/>
        <end position="226"/>
    </location>
</feature>
<keyword evidence="2" id="KW-0833">Ubl conjugation pathway</keyword>
<dbReference type="CDD" id="cd23810">
    <property type="entry name" value="UBCc_BIRC6"/>
    <property type="match status" value="1"/>
</dbReference>
<proteinExistence type="predicted"/>
<keyword evidence="7" id="KW-1185">Reference proteome</keyword>
<dbReference type="EMBL" id="CAJZBQ010000010">
    <property type="protein sequence ID" value="CAG9313315.1"/>
    <property type="molecule type" value="Genomic_DNA"/>
</dbReference>
<protein>
    <recommendedName>
        <fullName evidence="5">UBC core domain-containing protein</fullName>
    </recommendedName>
</protein>
<reference evidence="6" key="1">
    <citation type="submission" date="2021-09" db="EMBL/GenBank/DDBJ databases">
        <authorList>
            <consortium name="AG Swart"/>
            <person name="Singh M."/>
            <person name="Singh A."/>
            <person name="Seah K."/>
            <person name="Emmerich C."/>
        </authorList>
    </citation>
    <scope>NUCLEOTIDE SEQUENCE</scope>
    <source>
        <strain evidence="6">ATCC30299</strain>
    </source>
</reference>
<dbReference type="SUPFAM" id="SSF54495">
    <property type="entry name" value="UBC-like"/>
    <property type="match status" value="2"/>
</dbReference>
<feature type="region of interest" description="Disordered" evidence="4">
    <location>
        <begin position="1"/>
        <end position="25"/>
    </location>
</feature>
<evidence type="ECO:0000313" key="7">
    <source>
        <dbReference type="Proteomes" id="UP001162131"/>
    </source>
</evidence>
<dbReference type="Gene3D" id="3.10.110.10">
    <property type="entry name" value="Ubiquitin Conjugating Enzyme"/>
    <property type="match status" value="2"/>
</dbReference>
<name>A0AAU9IUZ1_9CILI</name>
<organism evidence="6 7">
    <name type="scientific">Blepharisma stoltei</name>
    <dbReference type="NCBI Taxonomy" id="1481888"/>
    <lineage>
        <taxon>Eukaryota</taxon>
        <taxon>Sar</taxon>
        <taxon>Alveolata</taxon>
        <taxon>Ciliophora</taxon>
        <taxon>Postciliodesmatophora</taxon>
        <taxon>Heterotrichea</taxon>
        <taxon>Heterotrichida</taxon>
        <taxon>Blepharismidae</taxon>
        <taxon>Blepharisma</taxon>
    </lineage>
</organism>
<dbReference type="Pfam" id="PF00179">
    <property type="entry name" value="UQ_con"/>
    <property type="match status" value="2"/>
</dbReference>
<dbReference type="GO" id="GO:0016740">
    <property type="term" value="F:transferase activity"/>
    <property type="evidence" value="ECO:0007669"/>
    <property type="project" value="UniProtKB-KW"/>
</dbReference>
<evidence type="ECO:0000256" key="4">
    <source>
        <dbReference type="SAM" id="MobiDB-lite"/>
    </source>
</evidence>